<keyword evidence="5" id="KW-1185">Reference proteome</keyword>
<dbReference type="Gene3D" id="3.40.30.10">
    <property type="entry name" value="Glutaredoxin"/>
    <property type="match status" value="1"/>
</dbReference>
<keyword evidence="2" id="KW-1015">Disulfide bond</keyword>
<accession>A0A9W8YNN1</accession>
<evidence type="ECO:0000313" key="5">
    <source>
        <dbReference type="Proteomes" id="UP001140453"/>
    </source>
</evidence>
<proteinExistence type="inferred from homology"/>
<organism evidence="4 5">
    <name type="scientific">Gnomoniopsis smithogilvyi</name>
    <dbReference type="NCBI Taxonomy" id="1191159"/>
    <lineage>
        <taxon>Eukaryota</taxon>
        <taxon>Fungi</taxon>
        <taxon>Dikarya</taxon>
        <taxon>Ascomycota</taxon>
        <taxon>Pezizomycotina</taxon>
        <taxon>Sordariomycetes</taxon>
        <taxon>Sordariomycetidae</taxon>
        <taxon>Diaporthales</taxon>
        <taxon>Gnomoniaceae</taxon>
        <taxon>Gnomoniopsis</taxon>
    </lineage>
</organism>
<evidence type="ECO:0000256" key="1">
    <source>
        <dbReference type="ARBA" id="ARBA00008987"/>
    </source>
</evidence>
<protein>
    <submittedName>
        <fullName evidence="4">Thioredoxin trx1</fullName>
    </submittedName>
</protein>
<evidence type="ECO:0000313" key="4">
    <source>
        <dbReference type="EMBL" id="KAJ4387130.1"/>
    </source>
</evidence>
<dbReference type="FunFam" id="3.40.30.10:FF:000245">
    <property type="entry name" value="Thioredoxin"/>
    <property type="match status" value="1"/>
</dbReference>
<dbReference type="PRINTS" id="PR00421">
    <property type="entry name" value="THIOREDOXIN"/>
</dbReference>
<name>A0A9W8YNN1_9PEZI</name>
<comment type="similarity">
    <text evidence="1">Belongs to the thioredoxin family.</text>
</comment>
<dbReference type="AlphaFoldDB" id="A0A9W8YNN1"/>
<comment type="caution">
    <text evidence="4">The sequence shown here is derived from an EMBL/GenBank/DDBJ whole genome shotgun (WGS) entry which is preliminary data.</text>
</comment>
<dbReference type="InterPro" id="IPR013766">
    <property type="entry name" value="Thioredoxin_domain"/>
</dbReference>
<dbReference type="SUPFAM" id="SSF52833">
    <property type="entry name" value="Thioredoxin-like"/>
    <property type="match status" value="1"/>
</dbReference>
<dbReference type="PANTHER" id="PTHR46115">
    <property type="entry name" value="THIOREDOXIN-LIKE PROTEIN 1"/>
    <property type="match status" value="1"/>
</dbReference>
<dbReference type="Pfam" id="PF00085">
    <property type="entry name" value="Thioredoxin"/>
    <property type="match status" value="1"/>
</dbReference>
<evidence type="ECO:0000259" key="3">
    <source>
        <dbReference type="PROSITE" id="PS51352"/>
    </source>
</evidence>
<dbReference type="InterPro" id="IPR036249">
    <property type="entry name" value="Thioredoxin-like_sf"/>
</dbReference>
<dbReference type="OrthoDB" id="10263751at2759"/>
<dbReference type="Proteomes" id="UP001140453">
    <property type="component" value="Unassembled WGS sequence"/>
</dbReference>
<dbReference type="CDD" id="cd02947">
    <property type="entry name" value="TRX_family"/>
    <property type="match status" value="1"/>
</dbReference>
<gene>
    <name evidence="4" type="primary">TRX1</name>
    <name evidence="4" type="ORF">N0V93_007719</name>
</gene>
<sequence>MSSTTRQFLRPVLTTAIRSTLPLSTATRLTFARSFHSSLPKMTVHNIKDAADFKETLANHPVVFVDWFATWCGPCKMVAPKIAQWSNEYPNIHFVKIDVDDLPELAAEHNVKAMPTFHIFKDGNATAADEFVSAAPPKIEALIQKHNPAGEAAPAEEKKEE</sequence>
<dbReference type="PROSITE" id="PS51352">
    <property type="entry name" value="THIOREDOXIN_2"/>
    <property type="match status" value="1"/>
</dbReference>
<dbReference type="EMBL" id="JAPEVB010000005">
    <property type="protein sequence ID" value="KAJ4387130.1"/>
    <property type="molecule type" value="Genomic_DNA"/>
</dbReference>
<feature type="domain" description="Thioredoxin" evidence="3">
    <location>
        <begin position="15"/>
        <end position="151"/>
    </location>
</feature>
<evidence type="ECO:0000256" key="2">
    <source>
        <dbReference type="ARBA" id="ARBA00023157"/>
    </source>
</evidence>
<reference evidence="4" key="1">
    <citation type="submission" date="2022-10" db="EMBL/GenBank/DDBJ databases">
        <title>Tapping the CABI collections for fungal endophytes: first genome assemblies for Collariella, Neodidymelliopsis, Ascochyta clinopodiicola, Didymella pomorum, Didymosphaeria variabile, Neocosmospora piperis and Neocucurbitaria cava.</title>
        <authorList>
            <person name="Hill R."/>
        </authorList>
    </citation>
    <scope>NUCLEOTIDE SEQUENCE</scope>
    <source>
        <strain evidence="4">IMI 355082</strain>
    </source>
</reference>